<proteinExistence type="predicted"/>
<keyword evidence="2" id="KW-0808">Transferase</keyword>
<comment type="caution">
    <text evidence="2">The sequence shown here is derived from an EMBL/GenBank/DDBJ whole genome shotgun (WGS) entry which is preliminary data.</text>
</comment>
<keyword evidence="3" id="KW-1185">Reference proteome</keyword>
<evidence type="ECO:0000259" key="1">
    <source>
        <dbReference type="PROSITE" id="PS51186"/>
    </source>
</evidence>
<accession>A0A1S1PWQ4</accession>
<dbReference type="GO" id="GO:0008999">
    <property type="term" value="F:protein-N-terminal-alanine acetyltransferase activity"/>
    <property type="evidence" value="ECO:0007669"/>
    <property type="project" value="TreeGrafter"/>
</dbReference>
<dbReference type="InterPro" id="IPR050276">
    <property type="entry name" value="MshD_Acetyltransferase"/>
</dbReference>
<dbReference type="AlphaFoldDB" id="A0A1S1PWQ4"/>
<name>A0A1S1PWQ4_9ACTN</name>
<dbReference type="Proteomes" id="UP000179769">
    <property type="component" value="Unassembled WGS sequence"/>
</dbReference>
<dbReference type="PANTHER" id="PTHR43617">
    <property type="entry name" value="L-AMINO ACID N-ACETYLTRANSFERASE"/>
    <property type="match status" value="1"/>
</dbReference>
<dbReference type="PANTHER" id="PTHR43617:SF31">
    <property type="entry name" value="MYCOTHIOL ACETYLTRANSFERASE"/>
    <property type="match status" value="1"/>
</dbReference>
<reference evidence="3" key="1">
    <citation type="submission" date="2016-07" db="EMBL/GenBank/DDBJ databases">
        <title>Frankia sp. NRRL B-16219 Genome sequencing.</title>
        <authorList>
            <person name="Ghodhbane-Gtari F."/>
            <person name="Swanson E."/>
            <person name="Gueddou A."/>
            <person name="Louati M."/>
            <person name="Nouioui I."/>
            <person name="Hezbri K."/>
            <person name="Abebe-Akele F."/>
            <person name="Simpson S."/>
            <person name="Morris K."/>
            <person name="Thomas K."/>
            <person name="Gtari M."/>
            <person name="Tisa L.S."/>
        </authorList>
    </citation>
    <scope>NUCLEOTIDE SEQUENCE [LARGE SCALE GENOMIC DNA]</scope>
    <source>
        <strain evidence="3">NRRL B-16219</strain>
    </source>
</reference>
<dbReference type="InterPro" id="IPR016181">
    <property type="entry name" value="Acyl_CoA_acyltransferase"/>
</dbReference>
<organism evidence="2 3">
    <name type="scientific">Parafrankia soli</name>
    <dbReference type="NCBI Taxonomy" id="2599596"/>
    <lineage>
        <taxon>Bacteria</taxon>
        <taxon>Bacillati</taxon>
        <taxon>Actinomycetota</taxon>
        <taxon>Actinomycetes</taxon>
        <taxon>Frankiales</taxon>
        <taxon>Frankiaceae</taxon>
        <taxon>Parafrankia</taxon>
    </lineage>
</organism>
<sequence>MRIEPADDAMFGERAAWRYDPPYDFYDDDGLPVKNPERFFAVRDDAGALMGFYFFELHGDALFYGFGLRPDLTGRGLGEQFVLAGLEFARPLYGQRRVVLDVAAFNERAIRLYQRLGFVETGRHTDTFDGYGAVEFVDMEKPC</sequence>
<dbReference type="SUPFAM" id="SSF55729">
    <property type="entry name" value="Acyl-CoA N-acyltransferases (Nat)"/>
    <property type="match status" value="1"/>
</dbReference>
<protein>
    <submittedName>
        <fullName evidence="2">GCN5 family acetyltransferase</fullName>
    </submittedName>
</protein>
<dbReference type="OrthoDB" id="9814648at2"/>
<dbReference type="EMBL" id="MAXA01000228">
    <property type="protein sequence ID" value="OHV25746.1"/>
    <property type="molecule type" value="Genomic_DNA"/>
</dbReference>
<evidence type="ECO:0000313" key="2">
    <source>
        <dbReference type="EMBL" id="OHV25746.1"/>
    </source>
</evidence>
<gene>
    <name evidence="2" type="ORF">BBK14_21685</name>
</gene>
<evidence type="ECO:0000313" key="3">
    <source>
        <dbReference type="Proteomes" id="UP000179769"/>
    </source>
</evidence>
<dbReference type="RefSeq" id="WP_071065210.1">
    <property type="nucleotide sequence ID" value="NZ_MAXA01000228.1"/>
</dbReference>
<dbReference type="Pfam" id="PF00583">
    <property type="entry name" value="Acetyltransf_1"/>
    <property type="match status" value="1"/>
</dbReference>
<feature type="domain" description="N-acetyltransferase" evidence="1">
    <location>
        <begin position="1"/>
        <end position="143"/>
    </location>
</feature>
<dbReference type="Gene3D" id="3.40.630.30">
    <property type="match status" value="1"/>
</dbReference>
<dbReference type="InterPro" id="IPR000182">
    <property type="entry name" value="GNAT_dom"/>
</dbReference>
<dbReference type="PROSITE" id="PS51186">
    <property type="entry name" value="GNAT"/>
    <property type="match status" value="1"/>
</dbReference>